<dbReference type="Pfam" id="PF02770">
    <property type="entry name" value="Acyl-CoA_dh_M"/>
    <property type="match status" value="1"/>
</dbReference>
<dbReference type="InterPro" id="IPR037069">
    <property type="entry name" value="AcylCoA_DH/ox_N_sf"/>
</dbReference>
<gene>
    <name evidence="8" type="ORF">GOQ09_22185</name>
</gene>
<dbReference type="SUPFAM" id="SSF47203">
    <property type="entry name" value="Acyl-CoA dehydrogenase C-terminal domain-like"/>
    <property type="match status" value="1"/>
</dbReference>
<comment type="similarity">
    <text evidence="2">Belongs to the acyl-CoA dehydrogenase family.</text>
</comment>
<dbReference type="Proteomes" id="UP000425817">
    <property type="component" value="Chromosome"/>
</dbReference>
<dbReference type="PANTHER" id="PTHR42803:SF1">
    <property type="entry name" value="BROAD-SPECIFICITY LINEAR ACYL-COA DEHYDROGENASE FADE5"/>
    <property type="match status" value="1"/>
</dbReference>
<dbReference type="InterPro" id="IPR046373">
    <property type="entry name" value="Acyl-CoA_Oxase/DH_mid-dom_sf"/>
</dbReference>
<evidence type="ECO:0000256" key="1">
    <source>
        <dbReference type="ARBA" id="ARBA00001974"/>
    </source>
</evidence>
<name>A0A6I6HMB7_VARPD</name>
<evidence type="ECO:0000256" key="2">
    <source>
        <dbReference type="ARBA" id="ARBA00009347"/>
    </source>
</evidence>
<evidence type="ECO:0000259" key="6">
    <source>
        <dbReference type="Pfam" id="PF02770"/>
    </source>
</evidence>
<dbReference type="Pfam" id="PF02771">
    <property type="entry name" value="Acyl-CoA_dh_N"/>
    <property type="match status" value="1"/>
</dbReference>
<feature type="domain" description="Acyl-CoA dehydrogenase/oxidase C-terminal" evidence="5">
    <location>
        <begin position="276"/>
        <end position="445"/>
    </location>
</feature>
<dbReference type="SUPFAM" id="SSF56645">
    <property type="entry name" value="Acyl-CoA dehydrogenase NM domain-like"/>
    <property type="match status" value="1"/>
</dbReference>
<dbReference type="AlphaFoldDB" id="A0A6I6HMB7"/>
<dbReference type="GO" id="GO:0016627">
    <property type="term" value="F:oxidoreductase activity, acting on the CH-CH group of donors"/>
    <property type="evidence" value="ECO:0007669"/>
    <property type="project" value="InterPro"/>
</dbReference>
<accession>A0A6I6HMB7</accession>
<dbReference type="Pfam" id="PF00441">
    <property type="entry name" value="Acyl-CoA_dh_1"/>
    <property type="match status" value="1"/>
</dbReference>
<dbReference type="PANTHER" id="PTHR42803">
    <property type="entry name" value="ACYL-COA DEHYDROGENASE"/>
    <property type="match status" value="1"/>
</dbReference>
<dbReference type="RefSeq" id="WP_157615770.1">
    <property type="nucleotide sequence ID" value="NZ_CP046622.1"/>
</dbReference>
<sequence>MDYRPRPEDSRFVLNAVLDAPLRLGALAPFAEVDEALQAQVLDEAARFVAEAVAPSNRRGDEIGCRFAAGEVTTPPGFREAYQALVDGGWPSLSAAPEDGGQGLPTVLEAVLYEWLSAANHGFTMAPGLLHGAYACLKHHGSAELKARYLSKIATGEWLATMCLTEAHAGSDLGQVRTRAVPQADGSFRVSGGKIFISGGEHDLTPNIVHLVLCRLPDAPAGPKGLSLVLVPKQLEDGARNAVHCERIEEKMGLHGSPTCVMRFDEATGWLVGEPGRGLAAMFVMMNAARLHVALQGVGLLDAAWQKADAYAAERRQMRAPGAVPASRGTEAADLIAEHPAVRRILDTQRAWVQAGRTLAYRTALMLDVATHDADAKARDRAQRWCSLVTPVLKAACTQQAFHGASECLQVFGGHGYVREWGIEQIVRDARVTMIYEGTNEIQAIDLLVRKVLPDAGAAMSGVLLELRDTLDASREADADVQRRLAQLRYLGTTIAMAAHANPVLPYEVADDYLRVVTLTLMAWAWARIDAAEASDAERAARAGPAAAFRRWVLPEFEMRLGIVKRACEGVAMSHDAAKTPAASS</sequence>
<keyword evidence="3" id="KW-0285">Flavoprotein</keyword>
<comment type="cofactor">
    <cofactor evidence="1">
        <name>FAD</name>
        <dbReference type="ChEBI" id="CHEBI:57692"/>
    </cofactor>
</comment>
<proteinExistence type="inferred from homology"/>
<evidence type="ECO:0000313" key="9">
    <source>
        <dbReference type="Proteomes" id="UP000425817"/>
    </source>
</evidence>
<dbReference type="EMBL" id="CP046622">
    <property type="protein sequence ID" value="QGW84116.1"/>
    <property type="molecule type" value="Genomic_DNA"/>
</dbReference>
<evidence type="ECO:0000259" key="7">
    <source>
        <dbReference type="Pfam" id="PF02771"/>
    </source>
</evidence>
<feature type="domain" description="Acyl-CoA oxidase/dehydrogenase middle" evidence="6">
    <location>
        <begin position="162"/>
        <end position="266"/>
    </location>
</feature>
<dbReference type="Gene3D" id="1.20.140.10">
    <property type="entry name" value="Butyryl-CoA Dehydrogenase, subunit A, domain 3"/>
    <property type="match status" value="1"/>
</dbReference>
<evidence type="ECO:0000313" key="8">
    <source>
        <dbReference type="EMBL" id="QGW84116.1"/>
    </source>
</evidence>
<reference evidence="8 9" key="1">
    <citation type="submission" date="2019-12" db="EMBL/GenBank/DDBJ databases">
        <title>Hybrid Genome Assemblies of two High G+C Isolates from Undergraduate Microbiology Courses.</title>
        <authorList>
            <person name="Ne Ville C.J."/>
            <person name="Enright D."/>
            <person name="Hernandez I."/>
            <person name="Dodsworth J."/>
            <person name="Orwin P.M."/>
        </authorList>
    </citation>
    <scope>NUCLEOTIDE SEQUENCE [LARGE SCALE GENOMIC DNA]</scope>
    <source>
        <strain evidence="8 9">CSUSB</strain>
    </source>
</reference>
<evidence type="ECO:0000256" key="3">
    <source>
        <dbReference type="ARBA" id="ARBA00022630"/>
    </source>
</evidence>
<protein>
    <submittedName>
        <fullName evidence="8">Acyl-CoA dehydrogenase</fullName>
    </submittedName>
</protein>
<dbReference type="OrthoDB" id="9764895at2"/>
<dbReference type="InterPro" id="IPR036250">
    <property type="entry name" value="AcylCo_DH-like_C"/>
</dbReference>
<feature type="domain" description="Acyl-CoA dehydrogenase/oxidase N-terminal" evidence="7">
    <location>
        <begin position="38"/>
        <end position="157"/>
    </location>
</feature>
<evidence type="ECO:0000259" key="5">
    <source>
        <dbReference type="Pfam" id="PF00441"/>
    </source>
</evidence>
<dbReference type="Gene3D" id="2.40.110.10">
    <property type="entry name" value="Butyryl-CoA Dehydrogenase, subunit A, domain 2"/>
    <property type="match status" value="1"/>
</dbReference>
<dbReference type="InterPro" id="IPR052166">
    <property type="entry name" value="Diverse_Acyl-CoA_DH"/>
</dbReference>
<dbReference type="InterPro" id="IPR009075">
    <property type="entry name" value="AcylCo_DH/oxidase_C"/>
</dbReference>
<dbReference type="Gene3D" id="1.10.540.10">
    <property type="entry name" value="Acyl-CoA dehydrogenase/oxidase, N-terminal domain"/>
    <property type="match status" value="1"/>
</dbReference>
<dbReference type="GO" id="GO:0050660">
    <property type="term" value="F:flavin adenine dinucleotide binding"/>
    <property type="evidence" value="ECO:0007669"/>
    <property type="project" value="InterPro"/>
</dbReference>
<organism evidence="8 9">
    <name type="scientific">Variovorax paradoxus</name>
    <dbReference type="NCBI Taxonomy" id="34073"/>
    <lineage>
        <taxon>Bacteria</taxon>
        <taxon>Pseudomonadati</taxon>
        <taxon>Pseudomonadota</taxon>
        <taxon>Betaproteobacteria</taxon>
        <taxon>Burkholderiales</taxon>
        <taxon>Comamonadaceae</taxon>
        <taxon>Variovorax</taxon>
    </lineage>
</organism>
<dbReference type="InterPro" id="IPR009100">
    <property type="entry name" value="AcylCoA_DH/oxidase_NM_dom_sf"/>
</dbReference>
<dbReference type="InterPro" id="IPR013786">
    <property type="entry name" value="AcylCoA_DH/ox_N"/>
</dbReference>
<dbReference type="InterPro" id="IPR006091">
    <property type="entry name" value="Acyl-CoA_Oxase/DH_mid-dom"/>
</dbReference>
<keyword evidence="4" id="KW-0274">FAD</keyword>
<evidence type="ECO:0000256" key="4">
    <source>
        <dbReference type="ARBA" id="ARBA00022827"/>
    </source>
</evidence>